<feature type="domain" description="C2H2-type" evidence="16">
    <location>
        <begin position="226"/>
        <end position="253"/>
    </location>
</feature>
<keyword evidence="6" id="KW-0217">Developmental protein</keyword>
<dbReference type="Pfam" id="PF00096">
    <property type="entry name" value="zf-C2H2"/>
    <property type="match status" value="2"/>
</dbReference>
<dbReference type="GO" id="GO:0006357">
    <property type="term" value="P:regulation of transcription by RNA polymerase II"/>
    <property type="evidence" value="ECO:0007669"/>
    <property type="project" value="TreeGrafter"/>
</dbReference>
<dbReference type="GO" id="GO:0005634">
    <property type="term" value="C:nucleus"/>
    <property type="evidence" value="ECO:0007669"/>
    <property type="project" value="UniProtKB-SubCell"/>
</dbReference>
<dbReference type="GO" id="GO:0035282">
    <property type="term" value="P:segmentation"/>
    <property type="evidence" value="ECO:0007669"/>
    <property type="project" value="UniProtKB-KW"/>
</dbReference>
<evidence type="ECO:0000256" key="12">
    <source>
        <dbReference type="ARBA" id="ARBA00023125"/>
    </source>
</evidence>
<comment type="similarity">
    <text evidence="3">Belongs to the krueppel C2H2-type zinc-finger protein family.</text>
</comment>
<keyword evidence="14" id="KW-0539">Nucleus</keyword>
<evidence type="ECO:0000256" key="5">
    <source>
        <dbReference type="ARBA" id="ARBA00013638"/>
    </source>
</evidence>
<dbReference type="FunFam" id="3.30.160.60:FF:000123">
    <property type="entry name" value="transcriptional repressor CTCF isoform X1"/>
    <property type="match status" value="1"/>
</dbReference>
<evidence type="ECO:0000256" key="13">
    <source>
        <dbReference type="ARBA" id="ARBA00023163"/>
    </source>
</evidence>
<evidence type="ECO:0000256" key="7">
    <source>
        <dbReference type="ARBA" id="ARBA00022723"/>
    </source>
</evidence>
<evidence type="ECO:0000313" key="17">
    <source>
        <dbReference type="EMBL" id="CAG6791055.1"/>
    </source>
</evidence>
<comment type="subcellular location">
    <subcellularLocation>
        <location evidence="2">Nucleus</location>
    </subcellularLocation>
</comment>
<evidence type="ECO:0000256" key="6">
    <source>
        <dbReference type="ARBA" id="ARBA00022492"/>
    </source>
</evidence>
<feature type="domain" description="C2H2-type" evidence="16">
    <location>
        <begin position="142"/>
        <end position="169"/>
    </location>
</feature>
<evidence type="ECO:0000256" key="9">
    <source>
        <dbReference type="ARBA" id="ARBA00022771"/>
    </source>
</evidence>
<evidence type="ECO:0000256" key="15">
    <source>
        <dbReference type="PROSITE-ProRule" id="PRU00042"/>
    </source>
</evidence>
<evidence type="ECO:0000256" key="4">
    <source>
        <dbReference type="ARBA" id="ARBA00007746"/>
    </source>
</evidence>
<keyword evidence="8" id="KW-0677">Repeat</keyword>
<dbReference type="AlphaFoldDB" id="A0A8D9FJS8"/>
<evidence type="ECO:0000256" key="2">
    <source>
        <dbReference type="ARBA" id="ARBA00004123"/>
    </source>
</evidence>
<dbReference type="PANTHER" id="PTHR24404:SF114">
    <property type="entry name" value="KLUMPFUSS, ISOFORM B-RELATED"/>
    <property type="match status" value="1"/>
</dbReference>
<dbReference type="GO" id="GO:0008270">
    <property type="term" value="F:zinc ion binding"/>
    <property type="evidence" value="ECO:0007669"/>
    <property type="project" value="UniProtKB-KW"/>
</dbReference>
<evidence type="ECO:0000256" key="8">
    <source>
        <dbReference type="ARBA" id="ARBA00022737"/>
    </source>
</evidence>
<keyword evidence="12" id="KW-0238">DNA-binding</keyword>
<evidence type="ECO:0000256" key="3">
    <source>
        <dbReference type="ARBA" id="ARBA00006991"/>
    </source>
</evidence>
<evidence type="ECO:0000256" key="11">
    <source>
        <dbReference type="ARBA" id="ARBA00023015"/>
    </source>
</evidence>
<keyword evidence="6" id="KW-0302">Gap protein</keyword>
<organism evidence="17">
    <name type="scientific">Cacopsylla melanoneura</name>
    <dbReference type="NCBI Taxonomy" id="428564"/>
    <lineage>
        <taxon>Eukaryota</taxon>
        <taxon>Metazoa</taxon>
        <taxon>Ecdysozoa</taxon>
        <taxon>Arthropoda</taxon>
        <taxon>Hexapoda</taxon>
        <taxon>Insecta</taxon>
        <taxon>Pterygota</taxon>
        <taxon>Neoptera</taxon>
        <taxon>Paraneoptera</taxon>
        <taxon>Hemiptera</taxon>
        <taxon>Sternorrhyncha</taxon>
        <taxon>Psylloidea</taxon>
        <taxon>Psyllidae</taxon>
        <taxon>Psyllinae</taxon>
        <taxon>Cacopsylla</taxon>
    </lineage>
</organism>
<dbReference type="PROSITE" id="PS00028">
    <property type="entry name" value="ZINC_FINGER_C2H2_1"/>
    <property type="match status" value="5"/>
</dbReference>
<keyword evidence="9 15" id="KW-0863">Zinc-finger</keyword>
<dbReference type="FunFam" id="3.30.160.60:FF:003114">
    <property type="entry name" value="Uncharacterized protein"/>
    <property type="match status" value="1"/>
</dbReference>
<keyword evidence="13" id="KW-0804">Transcription</keyword>
<feature type="domain" description="C2H2-type" evidence="16">
    <location>
        <begin position="254"/>
        <end position="281"/>
    </location>
</feature>
<feature type="domain" description="C2H2-type" evidence="16">
    <location>
        <begin position="170"/>
        <end position="197"/>
    </location>
</feature>
<dbReference type="FunFam" id="3.30.160.60:FF:000446">
    <property type="entry name" value="Zinc finger protein"/>
    <property type="match status" value="1"/>
</dbReference>
<dbReference type="InterPro" id="IPR050589">
    <property type="entry name" value="Ikaros_C2H2-ZF"/>
</dbReference>
<evidence type="ECO:0000256" key="10">
    <source>
        <dbReference type="ARBA" id="ARBA00022833"/>
    </source>
</evidence>
<proteinExistence type="inferred from homology"/>
<evidence type="ECO:0000256" key="1">
    <source>
        <dbReference type="ARBA" id="ARBA00003983"/>
    </source>
</evidence>
<dbReference type="InterPro" id="IPR013087">
    <property type="entry name" value="Znf_C2H2_type"/>
</dbReference>
<keyword evidence="10" id="KW-0862">Zinc</keyword>
<dbReference type="FunFam" id="3.30.160.60:FF:000075">
    <property type="entry name" value="Putative zinc finger protein 536"/>
    <property type="match status" value="1"/>
</dbReference>
<sequence length="285" mass="33211">MIIHNEVFECKTCDTILVSKERFENHLASEMHKIILEKEQAKRNECSTVERNIIQVRNEIDLLVSQLTDSECPDPLLTTIKSEIINETDTLPQDKLDSYSGGKIVNFGIKNRPYNRRKTSVSKPAARLRAHTSNVHADSRPFKCKVCRTSFKQMGNLKIHLLSHSKERPYKCDLCEYSAKYSSGVRQHMKIHSDEKPYHCDICDYSCKHSGNLKIHMRIHFEEKQFQCKICEYACKQSSSLKTHMLTHTKKKSHQCKLCEYSCKESSSLRKHMVVHTKERPYQCE</sequence>
<evidence type="ECO:0000259" key="16">
    <source>
        <dbReference type="PROSITE" id="PS50157"/>
    </source>
</evidence>
<evidence type="ECO:0000256" key="14">
    <source>
        <dbReference type="ARBA" id="ARBA00023242"/>
    </source>
</evidence>
<dbReference type="GO" id="GO:0003700">
    <property type="term" value="F:DNA-binding transcription factor activity"/>
    <property type="evidence" value="ECO:0007669"/>
    <property type="project" value="TreeGrafter"/>
</dbReference>
<feature type="domain" description="C2H2-type" evidence="16">
    <location>
        <begin position="198"/>
        <end position="225"/>
    </location>
</feature>
<dbReference type="EMBL" id="HBUF01674297">
    <property type="protein sequence ID" value="CAG6791055.1"/>
    <property type="molecule type" value="Transcribed_RNA"/>
</dbReference>
<dbReference type="InterPro" id="IPR056438">
    <property type="entry name" value="Znf-C2H2_CTCF"/>
</dbReference>
<keyword evidence="11" id="KW-0805">Transcription regulation</keyword>
<keyword evidence="7" id="KW-0479">Metal-binding</keyword>
<protein>
    <recommendedName>
        <fullName evidence="5">Protein hunchback</fullName>
    </recommendedName>
</protein>
<dbReference type="InterPro" id="IPR036236">
    <property type="entry name" value="Znf_C2H2_sf"/>
</dbReference>
<comment type="similarity">
    <text evidence="4">Belongs to the hunchback C2H2-type zinc-finger protein family.</text>
</comment>
<name>A0A8D9FJS8_9HEMI</name>
<dbReference type="Pfam" id="PF12874">
    <property type="entry name" value="zf-met"/>
    <property type="match status" value="1"/>
</dbReference>
<dbReference type="Pfam" id="PF23611">
    <property type="entry name" value="zf-C2H2_16"/>
    <property type="match status" value="1"/>
</dbReference>
<dbReference type="SMART" id="SM00355">
    <property type="entry name" value="ZnF_C2H2"/>
    <property type="match status" value="6"/>
</dbReference>
<dbReference type="SUPFAM" id="SSF57667">
    <property type="entry name" value="beta-beta-alpha zinc fingers"/>
    <property type="match status" value="3"/>
</dbReference>
<dbReference type="PROSITE" id="PS50157">
    <property type="entry name" value="ZINC_FINGER_C2H2_2"/>
    <property type="match status" value="5"/>
</dbReference>
<dbReference type="Gene3D" id="3.30.160.60">
    <property type="entry name" value="Classic Zinc Finger"/>
    <property type="match status" value="5"/>
</dbReference>
<dbReference type="GO" id="GO:0000978">
    <property type="term" value="F:RNA polymerase II cis-regulatory region sequence-specific DNA binding"/>
    <property type="evidence" value="ECO:0007669"/>
    <property type="project" value="TreeGrafter"/>
</dbReference>
<accession>A0A8D9FJS8</accession>
<dbReference type="PANTHER" id="PTHR24404">
    <property type="entry name" value="ZINC FINGER PROTEIN"/>
    <property type="match status" value="1"/>
</dbReference>
<reference evidence="17" key="1">
    <citation type="submission" date="2021-05" db="EMBL/GenBank/DDBJ databases">
        <authorList>
            <person name="Alioto T."/>
            <person name="Alioto T."/>
            <person name="Gomez Garrido J."/>
        </authorList>
    </citation>
    <scope>NUCLEOTIDE SEQUENCE</scope>
</reference>
<comment type="function">
    <text evidence="1">Gap class segmentation protein that controls development of head structures.</text>
</comment>